<gene>
    <name evidence="4" type="ORF">LSCM1_07650</name>
</gene>
<organism evidence="4 5">
    <name type="scientific">Leishmania martiniquensis</name>
    <dbReference type="NCBI Taxonomy" id="1580590"/>
    <lineage>
        <taxon>Eukaryota</taxon>
        <taxon>Discoba</taxon>
        <taxon>Euglenozoa</taxon>
        <taxon>Kinetoplastea</taxon>
        <taxon>Metakinetoplastina</taxon>
        <taxon>Trypanosomatida</taxon>
        <taxon>Trypanosomatidae</taxon>
        <taxon>Leishmaniinae</taxon>
        <taxon>Leishmania</taxon>
    </lineage>
</organism>
<feature type="compositionally biased region" description="Basic and acidic residues" evidence="3">
    <location>
        <begin position="561"/>
        <end position="570"/>
    </location>
</feature>
<dbReference type="EMBL" id="JAFEUZ010000009">
    <property type="protein sequence ID" value="KAG5485561.1"/>
    <property type="molecule type" value="Genomic_DNA"/>
</dbReference>
<dbReference type="GeneID" id="92517524"/>
<dbReference type="KEGG" id="lmat:92517524"/>
<evidence type="ECO:0000313" key="5">
    <source>
        <dbReference type="Proteomes" id="UP000673552"/>
    </source>
</evidence>
<dbReference type="AlphaFoldDB" id="A0A836HWI2"/>
<protein>
    <submittedName>
        <fullName evidence="4">Uncharacterized protein</fullName>
    </submittedName>
</protein>
<keyword evidence="2" id="KW-0677">Repeat</keyword>
<dbReference type="SUPFAM" id="SSF117281">
    <property type="entry name" value="Kelch motif"/>
    <property type="match status" value="1"/>
</dbReference>
<dbReference type="RefSeq" id="XP_067180857.1">
    <property type="nucleotide sequence ID" value="XM_067325012.1"/>
</dbReference>
<reference evidence="5" key="2">
    <citation type="journal article" date="2021" name="Sci. Data">
        <title>Chromosome-scale genome sequencing, assembly and annotation of six genomes from subfamily Leishmaniinae.</title>
        <authorList>
            <person name="Almutairi H."/>
            <person name="Urbaniak M.D."/>
            <person name="Bates M.D."/>
            <person name="Jariyapan N."/>
            <person name="Kwakye-Nuako G."/>
            <person name="Thomaz Soccol V."/>
            <person name="Al-Salem W.S."/>
            <person name="Dillon R.J."/>
            <person name="Bates P.A."/>
            <person name="Gatherer D."/>
        </authorList>
    </citation>
    <scope>NUCLEOTIDE SEQUENCE [LARGE SCALE GENOMIC DNA]</scope>
</reference>
<feature type="compositionally biased region" description="Pro residues" evidence="3">
    <location>
        <begin position="292"/>
        <end position="305"/>
    </location>
</feature>
<keyword evidence="1" id="KW-0880">Kelch repeat</keyword>
<feature type="region of interest" description="Disordered" evidence="3">
    <location>
        <begin position="561"/>
        <end position="586"/>
    </location>
</feature>
<comment type="caution">
    <text evidence="4">The sequence shown here is derived from an EMBL/GenBank/DDBJ whole genome shotgun (WGS) entry which is preliminary data.</text>
</comment>
<accession>A0A836HWI2</accession>
<reference evidence="5" key="1">
    <citation type="journal article" date="2021" name="Microbiol. Resour. Announc.">
        <title>LGAAP: Leishmaniinae Genome Assembly and Annotation Pipeline.</title>
        <authorList>
            <person name="Almutairi H."/>
            <person name="Urbaniak M.D."/>
            <person name="Bates M.D."/>
            <person name="Jariyapan N."/>
            <person name="Kwakye-Nuako G."/>
            <person name="Thomaz-Soccol V."/>
            <person name="Al-Salem W.S."/>
            <person name="Dillon R.J."/>
            <person name="Bates P.A."/>
            <person name="Gatherer D."/>
        </authorList>
    </citation>
    <scope>NUCLEOTIDE SEQUENCE [LARGE SCALE GENOMIC DNA]</scope>
</reference>
<feature type="compositionally biased region" description="Polar residues" evidence="3">
    <location>
        <begin position="575"/>
        <end position="586"/>
    </location>
</feature>
<dbReference type="Gene3D" id="2.120.10.80">
    <property type="entry name" value="Kelch-type beta propeller"/>
    <property type="match status" value="1"/>
</dbReference>
<dbReference type="PANTHER" id="PTHR46093:SF18">
    <property type="entry name" value="FIBRONECTIN TYPE-III DOMAIN-CONTAINING PROTEIN"/>
    <property type="match status" value="1"/>
</dbReference>
<dbReference type="PANTHER" id="PTHR46093">
    <property type="entry name" value="ACYL-COA-BINDING DOMAIN-CONTAINING PROTEIN 5"/>
    <property type="match status" value="1"/>
</dbReference>
<keyword evidence="5" id="KW-1185">Reference proteome</keyword>
<feature type="compositionally biased region" description="Low complexity" evidence="3">
    <location>
        <begin position="335"/>
        <end position="345"/>
    </location>
</feature>
<proteinExistence type="predicted"/>
<name>A0A836HWI2_9TRYP</name>
<evidence type="ECO:0000256" key="3">
    <source>
        <dbReference type="SAM" id="MobiDB-lite"/>
    </source>
</evidence>
<evidence type="ECO:0000256" key="2">
    <source>
        <dbReference type="ARBA" id="ARBA00022737"/>
    </source>
</evidence>
<feature type="region of interest" description="Disordered" evidence="3">
    <location>
        <begin position="284"/>
        <end position="307"/>
    </location>
</feature>
<dbReference type="InterPro" id="IPR015915">
    <property type="entry name" value="Kelch-typ_b-propeller"/>
</dbReference>
<dbReference type="Proteomes" id="UP000673552">
    <property type="component" value="Unassembled WGS sequence"/>
</dbReference>
<sequence length="586" mass="59574">MPKAAGSKTKAAAAALSGPPALYEEALSGPPLGVEVTAISTWRASASADASSKGFLTCGARWGHTAMLSPNESVLCVVGGTPLCEPDLMERLQAPLWEYTSATTAAAPAAMHTSVAKASAVSAAFPAVPVWRAGEAVPVTRQSAIRSADIAAAGTHEWPLFASWWASWPSGSGADGPSVMYADGGWSGVRRVAGLRAFANGDNGGPGVVLPTLSAGAAASTRSHHSVTCVQGRLLRFGGETQGGTAAALEEIDGVSELFDEVQQAEDEHRSAECGEAAAPLAATARDEVAAPQPPSTIPRMPPPRAAHGACSLNKRYMVVVGGRQVHTQADDVDAAAGSASAGKGSRAKKSPAMRMQPMGKHGGAIGKDGKGTLAALDPCATASATLTTLKDVAIYDSKLGAWLPVRVVGGGAVPRARYAAAVAAVPMLAACSPTCRRRGPITDAVQREVVIIGGLDAAGEICADAWVLQVMSGTDAVIAETPAGSPTDSASTTLPLVKVRWVRLELPAAAASVFQRHHAAVAVSSQRVAYLVGGYGPHGAAEPCVCTLELPPLTSMSVRLADEAGRDAEGTAQKRPSTGSKSRSA</sequence>
<evidence type="ECO:0000313" key="4">
    <source>
        <dbReference type="EMBL" id="KAG5485561.1"/>
    </source>
</evidence>
<feature type="region of interest" description="Disordered" evidence="3">
    <location>
        <begin position="332"/>
        <end position="367"/>
    </location>
</feature>
<dbReference type="OrthoDB" id="273870at2759"/>
<evidence type="ECO:0000256" key="1">
    <source>
        <dbReference type="ARBA" id="ARBA00022441"/>
    </source>
</evidence>